<organism evidence="2 3">
    <name type="scientific">Pleodorina starrii</name>
    <dbReference type="NCBI Taxonomy" id="330485"/>
    <lineage>
        <taxon>Eukaryota</taxon>
        <taxon>Viridiplantae</taxon>
        <taxon>Chlorophyta</taxon>
        <taxon>core chlorophytes</taxon>
        <taxon>Chlorophyceae</taxon>
        <taxon>CS clade</taxon>
        <taxon>Chlamydomonadales</taxon>
        <taxon>Volvocaceae</taxon>
        <taxon>Pleodorina</taxon>
    </lineage>
</organism>
<protein>
    <submittedName>
        <fullName evidence="2">Uncharacterized protein</fullName>
    </submittedName>
</protein>
<proteinExistence type="predicted"/>
<evidence type="ECO:0000256" key="1">
    <source>
        <dbReference type="SAM" id="MobiDB-lite"/>
    </source>
</evidence>
<evidence type="ECO:0000313" key="3">
    <source>
        <dbReference type="Proteomes" id="UP001165080"/>
    </source>
</evidence>
<feature type="compositionally biased region" description="Polar residues" evidence="1">
    <location>
        <begin position="1"/>
        <end position="17"/>
    </location>
</feature>
<feature type="region of interest" description="Disordered" evidence="1">
    <location>
        <begin position="1"/>
        <end position="122"/>
    </location>
</feature>
<reference evidence="2 3" key="1">
    <citation type="journal article" date="2023" name="Commun. Biol.">
        <title>Reorganization of the ancestral sex-determining regions during the evolution of trioecy in Pleodorina starrii.</title>
        <authorList>
            <person name="Takahashi K."/>
            <person name="Suzuki S."/>
            <person name="Kawai-Toyooka H."/>
            <person name="Yamamoto K."/>
            <person name="Hamaji T."/>
            <person name="Ootsuki R."/>
            <person name="Yamaguchi H."/>
            <person name="Kawachi M."/>
            <person name="Higashiyama T."/>
            <person name="Nozaki H."/>
        </authorList>
    </citation>
    <scope>NUCLEOTIDE SEQUENCE [LARGE SCALE GENOMIC DNA]</scope>
    <source>
        <strain evidence="2 3">NIES-4479</strain>
    </source>
</reference>
<accession>A0A9W6BSJ3</accession>
<evidence type="ECO:0000313" key="2">
    <source>
        <dbReference type="EMBL" id="GLC57125.1"/>
    </source>
</evidence>
<feature type="compositionally biased region" description="Basic and acidic residues" evidence="1">
    <location>
        <begin position="31"/>
        <end position="47"/>
    </location>
</feature>
<keyword evidence="3" id="KW-1185">Reference proteome</keyword>
<dbReference type="Proteomes" id="UP001165080">
    <property type="component" value="Unassembled WGS sequence"/>
</dbReference>
<comment type="caution">
    <text evidence="2">The sequence shown here is derived from an EMBL/GenBank/DDBJ whole genome shotgun (WGS) entry which is preliminary data.</text>
</comment>
<feature type="compositionally biased region" description="Polar residues" evidence="1">
    <location>
        <begin position="72"/>
        <end position="81"/>
    </location>
</feature>
<name>A0A9W6BSJ3_9CHLO</name>
<feature type="compositionally biased region" description="Low complexity" evidence="1">
    <location>
        <begin position="51"/>
        <end position="66"/>
    </location>
</feature>
<dbReference type="EMBL" id="BRXU01000017">
    <property type="protein sequence ID" value="GLC57125.1"/>
    <property type="molecule type" value="Genomic_DNA"/>
</dbReference>
<feature type="compositionally biased region" description="Gly residues" evidence="1">
    <location>
        <begin position="106"/>
        <end position="119"/>
    </location>
</feature>
<dbReference type="AlphaFoldDB" id="A0A9W6BSJ3"/>
<gene>
    <name evidence="2" type="primary">PLESTBF000575</name>
    <name evidence="2" type="ORF">PLESTB_001186100</name>
</gene>
<sequence>MDRMFTNSHATLRTTPSGVRLVPEEALPTDSEGREFRPPRWHERGAWEQEAAAAAAAGAAAASAAAAGGGSEDTTQSNAADTATEPVLAAAGAGGGAVGPGRRPGPEGGVGRQEGGGSGSSNVTAAAWACAAGAGAEGGGTGLRPVASERDITELLRLPYRQPHERNA</sequence>